<dbReference type="Gene3D" id="3.40.50.1820">
    <property type="entry name" value="alpha/beta hydrolase"/>
    <property type="match status" value="1"/>
</dbReference>
<dbReference type="InterPro" id="IPR029058">
    <property type="entry name" value="AB_hydrolase_fold"/>
</dbReference>
<evidence type="ECO:0000313" key="5">
    <source>
        <dbReference type="EMBL" id="OPC83648.1"/>
    </source>
</evidence>
<dbReference type="PANTHER" id="PTHR48081">
    <property type="entry name" value="AB HYDROLASE SUPERFAMILY PROTEIN C4A8.06C"/>
    <property type="match status" value="1"/>
</dbReference>
<sequence>MSLDDWQLPPAREGRPAPEELEARRRGTAAYREEPEEGVAVARRLVGGVPCTFLEVPVPALTLLYFHGGGYRMGDAEGWLGIASRIALAARARVILVEYRLAPEAPFPAALHDAASVYDALVTVEEEGLDAAPFVGGDSAGGGLAAALAIAARGARVPMPAGLVLLSAWLDLTVTKPTYDSNAATDLFISKRSLREAAEIYLQLHDPSDPLASPLFADLSGLPPILLLASCHEALLGDTTAFASRAAAAGVPVQAHLVPDVPHAWPAIDPEIPESTTAIGTIARFLTTTSAP</sequence>
<comment type="similarity">
    <text evidence="1">Belongs to the 'GDXG' lipolytic enzyme family.</text>
</comment>
<dbReference type="InterPro" id="IPR013094">
    <property type="entry name" value="AB_hydrolase_3"/>
</dbReference>
<evidence type="ECO:0000256" key="3">
    <source>
        <dbReference type="SAM" id="MobiDB-lite"/>
    </source>
</evidence>
<dbReference type="GO" id="GO:0004806">
    <property type="term" value="F:triacylglycerol lipase activity"/>
    <property type="evidence" value="ECO:0007669"/>
    <property type="project" value="TreeGrafter"/>
</dbReference>
<dbReference type="PANTHER" id="PTHR48081:SF30">
    <property type="entry name" value="ACETYL-HYDROLASE LIPR-RELATED"/>
    <property type="match status" value="1"/>
</dbReference>
<name>A0A1T3P3H2_9ACTN</name>
<comment type="caution">
    <text evidence="5">The sequence shown here is derived from an EMBL/GenBank/DDBJ whole genome shotgun (WGS) entry which is preliminary data.</text>
</comment>
<evidence type="ECO:0000256" key="1">
    <source>
        <dbReference type="ARBA" id="ARBA00010515"/>
    </source>
</evidence>
<keyword evidence="6" id="KW-1185">Reference proteome</keyword>
<proteinExistence type="inferred from homology"/>
<dbReference type="EMBL" id="MWQN01000001">
    <property type="protein sequence ID" value="OPC83648.1"/>
    <property type="molecule type" value="Genomic_DNA"/>
</dbReference>
<dbReference type="InterPro" id="IPR050300">
    <property type="entry name" value="GDXG_lipolytic_enzyme"/>
</dbReference>
<evidence type="ECO:0000313" key="6">
    <source>
        <dbReference type="Proteomes" id="UP000190037"/>
    </source>
</evidence>
<gene>
    <name evidence="5" type="ORF">B4N89_24315</name>
</gene>
<feature type="domain" description="Alpha/beta hydrolase fold-3" evidence="4">
    <location>
        <begin position="63"/>
        <end position="265"/>
    </location>
</feature>
<feature type="region of interest" description="Disordered" evidence="3">
    <location>
        <begin position="1"/>
        <end position="32"/>
    </location>
</feature>
<feature type="compositionally biased region" description="Basic and acidic residues" evidence="3">
    <location>
        <begin position="12"/>
        <end position="25"/>
    </location>
</feature>
<dbReference type="STRING" id="159449.B4N89_24315"/>
<evidence type="ECO:0000256" key="2">
    <source>
        <dbReference type="ARBA" id="ARBA00022801"/>
    </source>
</evidence>
<dbReference type="Proteomes" id="UP000190037">
    <property type="component" value="Unassembled WGS sequence"/>
</dbReference>
<reference evidence="5 6" key="1">
    <citation type="submission" date="2017-03" db="EMBL/GenBank/DDBJ databases">
        <title>Draft genome sequence of Streptomyces scabrisporus NF3, endophyte isolated from Amphipterygium adstringens.</title>
        <authorList>
            <person name="Vazquez M."/>
            <person name="Ceapa C.D."/>
            <person name="Rodriguez Luna D."/>
            <person name="Sanchez Esquivel S."/>
        </authorList>
    </citation>
    <scope>NUCLEOTIDE SEQUENCE [LARGE SCALE GENOMIC DNA]</scope>
    <source>
        <strain evidence="5 6">NF3</strain>
    </source>
</reference>
<accession>A0A1T3P3H2</accession>
<evidence type="ECO:0000259" key="4">
    <source>
        <dbReference type="Pfam" id="PF07859"/>
    </source>
</evidence>
<keyword evidence="2" id="KW-0378">Hydrolase</keyword>
<organism evidence="5 6">
    <name type="scientific">Embleya scabrispora</name>
    <dbReference type="NCBI Taxonomy" id="159449"/>
    <lineage>
        <taxon>Bacteria</taxon>
        <taxon>Bacillati</taxon>
        <taxon>Actinomycetota</taxon>
        <taxon>Actinomycetes</taxon>
        <taxon>Kitasatosporales</taxon>
        <taxon>Streptomycetaceae</taxon>
        <taxon>Embleya</taxon>
    </lineage>
</organism>
<dbReference type="AlphaFoldDB" id="A0A1T3P3H2"/>
<dbReference type="Pfam" id="PF07859">
    <property type="entry name" value="Abhydrolase_3"/>
    <property type="match status" value="1"/>
</dbReference>
<dbReference type="OrthoDB" id="128186at2"/>
<protein>
    <recommendedName>
        <fullName evidence="4">Alpha/beta hydrolase fold-3 domain-containing protein</fullName>
    </recommendedName>
</protein>
<dbReference type="RefSeq" id="WP_078977930.1">
    <property type="nucleotide sequence ID" value="NZ_MWQN01000001.1"/>
</dbReference>
<dbReference type="SUPFAM" id="SSF53474">
    <property type="entry name" value="alpha/beta-Hydrolases"/>
    <property type="match status" value="1"/>
</dbReference>